<evidence type="ECO:0000313" key="3">
    <source>
        <dbReference type="EMBL" id="CAI3941763.1"/>
    </source>
</evidence>
<name>A0A9W4TPV1_9PROT</name>
<evidence type="ECO:0000313" key="2">
    <source>
        <dbReference type="EMBL" id="CAI3941739.1"/>
    </source>
</evidence>
<keyword evidence="1" id="KW-0812">Transmembrane</keyword>
<gene>
    <name evidence="3" type="ORF">R53529_LOCUS1158</name>
    <name evidence="2" type="ORF">R53530_LOCUS1276</name>
</gene>
<evidence type="ECO:0000313" key="4">
    <source>
        <dbReference type="Proteomes" id="UP001154255"/>
    </source>
</evidence>
<feature type="transmembrane region" description="Helical" evidence="1">
    <location>
        <begin position="12"/>
        <end position="34"/>
    </location>
</feature>
<accession>A0A9W4TPV1</accession>
<dbReference type="Proteomes" id="UP001154259">
    <property type="component" value="Unassembled WGS sequence"/>
</dbReference>
<dbReference type="Pfam" id="PF11159">
    <property type="entry name" value="DUF2939"/>
    <property type="match status" value="1"/>
</dbReference>
<keyword evidence="1" id="KW-1133">Transmembrane helix</keyword>
<keyword evidence="5" id="KW-1185">Reference proteome</keyword>
<dbReference type="RefSeq" id="WP_271789597.1">
    <property type="nucleotide sequence ID" value="NZ_CAMXCM010000002.1"/>
</dbReference>
<dbReference type="AlphaFoldDB" id="A0A9W4TPV1"/>
<dbReference type="EMBL" id="CAMXCS010000002">
    <property type="protein sequence ID" value="CAI3941763.1"/>
    <property type="molecule type" value="Genomic_DNA"/>
</dbReference>
<keyword evidence="1" id="KW-0472">Membrane</keyword>
<evidence type="ECO:0000256" key="1">
    <source>
        <dbReference type="SAM" id="Phobius"/>
    </source>
</evidence>
<dbReference type="InterPro" id="IPR021330">
    <property type="entry name" value="DUF2939"/>
</dbReference>
<reference evidence="2" key="1">
    <citation type="submission" date="2022-10" db="EMBL/GenBank/DDBJ databases">
        <authorList>
            <person name="Botero Cardona J."/>
        </authorList>
    </citation>
    <scope>NUCLEOTIDE SEQUENCE</scope>
    <source>
        <strain evidence="2">LMG 31819</strain>
        <strain evidence="3">R-53529</strain>
    </source>
</reference>
<protein>
    <recommendedName>
        <fullName evidence="6">DUF2939 domain-containing protein</fullName>
    </recommendedName>
</protein>
<dbReference type="Proteomes" id="UP001154255">
    <property type="component" value="Unassembled WGS sequence"/>
</dbReference>
<organism evidence="2 4">
    <name type="scientific">Commensalibacter communis</name>
    <dbReference type="NCBI Taxonomy" id="2972786"/>
    <lineage>
        <taxon>Bacteria</taxon>
        <taxon>Pseudomonadati</taxon>
        <taxon>Pseudomonadota</taxon>
        <taxon>Alphaproteobacteria</taxon>
        <taxon>Acetobacterales</taxon>
        <taxon>Acetobacteraceae</taxon>
    </lineage>
</organism>
<dbReference type="EMBL" id="CAMXCM010000002">
    <property type="protein sequence ID" value="CAI3941739.1"/>
    <property type="molecule type" value="Genomic_DNA"/>
</dbReference>
<evidence type="ECO:0000313" key="5">
    <source>
        <dbReference type="Proteomes" id="UP001154259"/>
    </source>
</evidence>
<comment type="caution">
    <text evidence="2">The sequence shown here is derived from an EMBL/GenBank/DDBJ whole genome shotgun (WGS) entry which is preliminary data.</text>
</comment>
<proteinExistence type="predicted"/>
<evidence type="ECO:0008006" key="6">
    <source>
        <dbReference type="Google" id="ProtNLM"/>
    </source>
</evidence>
<sequence length="187" mass="21788">MFVSFLRKWKLIFILLFLGGLYIIYPYTTLWSIYKAIQTHNTPQLITYLDWQSIKTNLQSDLTKSIQNAPTSQDDLPDFGNSFATTAISNAVDLNLTPDNLAKFINHIKQDNSIENSSTIRTLLRSFMSTHIHFISPFLLKADILIPGEEKNYIEMTLHLQNWKWKVTSFKFSEELTFQLFQQSDLK</sequence>